<name>A0A2G9TF37_TELCI</name>
<evidence type="ECO:0000313" key="1">
    <source>
        <dbReference type="EMBL" id="PIO56584.1"/>
    </source>
</evidence>
<dbReference type="Proteomes" id="UP000230423">
    <property type="component" value="Unassembled WGS sequence"/>
</dbReference>
<reference evidence="1 2" key="1">
    <citation type="submission" date="2015-09" db="EMBL/GenBank/DDBJ databases">
        <title>Draft genome of the parasitic nematode Teladorsagia circumcincta isolate WARC Sus (inbred).</title>
        <authorList>
            <person name="Mitreva M."/>
        </authorList>
    </citation>
    <scope>NUCLEOTIDE SEQUENCE [LARGE SCALE GENOMIC DNA]</scope>
    <source>
        <strain evidence="1 2">S</strain>
    </source>
</reference>
<accession>A0A2G9TF37</accession>
<organism evidence="1 2">
    <name type="scientific">Teladorsagia circumcincta</name>
    <name type="common">Brown stomach worm</name>
    <name type="synonym">Ostertagia circumcincta</name>
    <dbReference type="NCBI Taxonomy" id="45464"/>
    <lineage>
        <taxon>Eukaryota</taxon>
        <taxon>Metazoa</taxon>
        <taxon>Ecdysozoa</taxon>
        <taxon>Nematoda</taxon>
        <taxon>Chromadorea</taxon>
        <taxon>Rhabditida</taxon>
        <taxon>Rhabditina</taxon>
        <taxon>Rhabditomorpha</taxon>
        <taxon>Strongyloidea</taxon>
        <taxon>Trichostrongylidae</taxon>
        <taxon>Teladorsagia</taxon>
    </lineage>
</organism>
<dbReference type="OrthoDB" id="2201802at2759"/>
<gene>
    <name evidence="1" type="ORF">TELCIR_22016</name>
</gene>
<evidence type="ECO:0000313" key="2">
    <source>
        <dbReference type="Proteomes" id="UP000230423"/>
    </source>
</evidence>
<proteinExistence type="predicted"/>
<dbReference type="AlphaFoldDB" id="A0A2G9TF37"/>
<dbReference type="EMBL" id="KZ374510">
    <property type="protein sequence ID" value="PIO56584.1"/>
    <property type="molecule type" value="Genomic_DNA"/>
</dbReference>
<dbReference type="InterPro" id="IPR036397">
    <property type="entry name" value="RNaseH_sf"/>
</dbReference>
<dbReference type="Gene3D" id="3.30.420.10">
    <property type="entry name" value="Ribonuclease H-like superfamily/Ribonuclease H"/>
    <property type="match status" value="1"/>
</dbReference>
<keyword evidence="2" id="KW-1185">Reference proteome</keyword>
<sequence length="155" mass="17451">MQCAQTIWKRFNDSEFVEVRKHPGAANMSSLLAHRNIVRLARSGLHLTAADIRRQVSKHEGPNLSVDRKRQRLRDGTDGIKFVDRPGGNRYYPRHRLPTVKSGRGSVTVHGSFCDKGVGPFGLIEGNTGFKIYINIIETVIRPYCPKRVHCTTGQ</sequence>
<protein>
    <submittedName>
        <fullName evidence="1">Uncharacterized protein</fullName>
    </submittedName>
</protein>
<dbReference type="GO" id="GO:0003676">
    <property type="term" value="F:nucleic acid binding"/>
    <property type="evidence" value="ECO:0007669"/>
    <property type="project" value="InterPro"/>
</dbReference>